<dbReference type="KEGG" id="cyu:UCYN_12090"/>
<dbReference type="RefSeq" id="WP_012954564.1">
    <property type="nucleotide sequence ID" value="NC_013771.1"/>
</dbReference>
<feature type="transmembrane region" description="Helical" evidence="1">
    <location>
        <begin position="12"/>
        <end position="33"/>
    </location>
</feature>
<sequence length="67" mass="7683">MISLSKFSKTILGMFIGVFLFFGSVSLLAYLVFYKMSVIPDKPVFIEENSYNQINNESITNYENDIT</sequence>
<protein>
    <submittedName>
        <fullName evidence="2">Uncharacterized protein</fullName>
    </submittedName>
</protein>
<gene>
    <name evidence="2" type="ordered locus">UCYN_12090</name>
</gene>
<name>D3EQX7_ATETH</name>
<dbReference type="HOGENOM" id="CLU_2804379_0_0_3"/>
<reference evidence="2 3" key="1">
    <citation type="journal article" date="2010" name="Nature">
        <title>Metabolic streamlining in an open-ocean nitrogen-fixing cyanobacterium.</title>
        <authorList>
            <person name="Tripp H.J."/>
            <person name="Bench S.R."/>
            <person name="Turk K.A."/>
            <person name="Foster R.A."/>
            <person name="Desany B.A."/>
            <person name="Niazi F."/>
            <person name="Affourtit J.P."/>
            <person name="Zehr J.P."/>
        </authorList>
    </citation>
    <scope>NUCLEOTIDE SEQUENCE [LARGE SCALE GENOMIC DNA]</scope>
    <source>
        <strain evidence="3">ALOHA</strain>
    </source>
</reference>
<evidence type="ECO:0000313" key="3">
    <source>
        <dbReference type="Proteomes" id="UP000001405"/>
    </source>
</evidence>
<evidence type="ECO:0000313" key="2">
    <source>
        <dbReference type="EMBL" id="ADB95877.1"/>
    </source>
</evidence>
<keyword evidence="1" id="KW-1133">Transmembrane helix</keyword>
<keyword evidence="1" id="KW-0472">Membrane</keyword>
<evidence type="ECO:0000256" key="1">
    <source>
        <dbReference type="SAM" id="Phobius"/>
    </source>
</evidence>
<dbReference type="AlphaFoldDB" id="D3EQX7"/>
<accession>D3EQX7</accession>
<proteinExistence type="predicted"/>
<keyword evidence="3" id="KW-1185">Reference proteome</keyword>
<dbReference type="EMBL" id="CP001842">
    <property type="protein sequence ID" value="ADB95877.1"/>
    <property type="molecule type" value="Genomic_DNA"/>
</dbReference>
<dbReference type="Proteomes" id="UP000001405">
    <property type="component" value="Chromosome"/>
</dbReference>
<keyword evidence="1" id="KW-0812">Transmembrane</keyword>
<organism evidence="3">
    <name type="scientific">Atelocyanobacterium thalassa (isolate ALOHA)</name>
    <dbReference type="NCBI Taxonomy" id="1453429"/>
    <lineage>
        <taxon>Bacteria</taxon>
        <taxon>Bacillati</taxon>
        <taxon>Cyanobacteriota</taxon>
        <taxon>Cyanophyceae</taxon>
        <taxon>Oscillatoriophycideae</taxon>
        <taxon>Chroococcales</taxon>
        <taxon>Aphanothecaceae</taxon>
        <taxon>Candidatus Atelocyanobacterium</taxon>
        <taxon>Candidatus Atelocyanobacterium thalassae</taxon>
    </lineage>
</organism>